<dbReference type="EMBL" id="CP046956">
    <property type="protein sequence ID" value="QTM98365.1"/>
    <property type="molecule type" value="Genomic_DNA"/>
</dbReference>
<sequence length="74" mass="8675">MEDQTVSESRYMMVKMNSMETATIRNIDPTFYVYDKKGEETISFSVSEIADLENKELKAYLKEYFQQLAEEASK</sequence>
<dbReference type="Proteomes" id="UP000665043">
    <property type="component" value="Chromosome"/>
</dbReference>
<proteinExistence type="predicted"/>
<evidence type="ECO:0000313" key="1">
    <source>
        <dbReference type="EMBL" id="QTM98365.1"/>
    </source>
</evidence>
<protein>
    <submittedName>
        <fullName evidence="1">Uncharacterized protein</fullName>
    </submittedName>
</protein>
<gene>
    <name evidence="1" type="ORF">ERJ70_02955</name>
</gene>
<accession>A0ABX7VRE3</accession>
<keyword evidence="2" id="KW-1185">Reference proteome</keyword>
<organism evidence="1 2">
    <name type="scientific">Sediminibacillus dalangtanensis</name>
    <dbReference type="NCBI Taxonomy" id="2729421"/>
    <lineage>
        <taxon>Bacteria</taxon>
        <taxon>Bacillati</taxon>
        <taxon>Bacillota</taxon>
        <taxon>Bacilli</taxon>
        <taxon>Bacillales</taxon>
        <taxon>Bacillaceae</taxon>
        <taxon>Sediminibacillus</taxon>
    </lineage>
</organism>
<reference evidence="1 2" key="1">
    <citation type="submission" date="2019-12" db="EMBL/GenBank/DDBJ databases">
        <title>The whole genome sequencing of a strain isolated from a Mars analog, Dalangtan Playa.</title>
        <authorList>
            <person name="Huang T."/>
        </authorList>
    </citation>
    <scope>NUCLEOTIDE SEQUENCE [LARGE SCALE GENOMIC DNA]</scope>
    <source>
        <strain evidence="1 2">DP4-553-S</strain>
    </source>
</reference>
<evidence type="ECO:0000313" key="2">
    <source>
        <dbReference type="Proteomes" id="UP000665043"/>
    </source>
</evidence>
<dbReference type="RefSeq" id="WP_209367083.1">
    <property type="nucleotide sequence ID" value="NZ_CP046956.1"/>
</dbReference>
<name>A0ABX7VRE3_9BACI</name>